<evidence type="ECO:0000313" key="5">
    <source>
        <dbReference type="EMBL" id="NOL43549.1"/>
    </source>
</evidence>
<dbReference type="GO" id="GO:0016811">
    <property type="term" value="F:hydrolase activity, acting on carbon-nitrogen (but not peptide) bonds, in linear amides"/>
    <property type="evidence" value="ECO:0007669"/>
    <property type="project" value="UniProtKB-UniRule"/>
</dbReference>
<dbReference type="EC" id="3.5.1.118" evidence="2"/>
<dbReference type="RefSeq" id="WP_171676672.1">
    <property type="nucleotide sequence ID" value="NZ_BAAAGT010000014.1"/>
</dbReference>
<dbReference type="InterPro" id="IPR017932">
    <property type="entry name" value="GATase_2_dom"/>
</dbReference>
<dbReference type="EMBL" id="JACHKF010000001">
    <property type="protein sequence ID" value="MBB6571042.1"/>
    <property type="molecule type" value="Genomic_DNA"/>
</dbReference>
<dbReference type="InterPro" id="IPR032889">
    <property type="entry name" value="EgtC_Actinobacteria"/>
</dbReference>
<gene>
    <name evidence="2 5" type="primary">egtC</name>
    <name evidence="4" type="ORF">HNR71_006679</name>
    <name evidence="5" type="ORF">HPO96_25210</name>
</gene>
<evidence type="ECO:0000256" key="1">
    <source>
        <dbReference type="ARBA" id="ARBA00022962"/>
    </source>
</evidence>
<comment type="catalytic activity">
    <reaction evidence="2">
        <text>gamma-L-glutamyl-hercynylcysteine S-oxide + H2O = S-(hercyn-2-yl)-L-cysteine S-oxide + L-glutamate</text>
        <dbReference type="Rhea" id="RHEA:42684"/>
        <dbReference type="ChEBI" id="CHEBI:15377"/>
        <dbReference type="ChEBI" id="CHEBI:29985"/>
        <dbReference type="ChEBI" id="CHEBI:82703"/>
        <dbReference type="ChEBI" id="CHEBI:82706"/>
        <dbReference type="EC" id="3.5.1.118"/>
    </reaction>
</comment>
<name>A0A7Y4P2X5_9ACTN</name>
<dbReference type="InterPro" id="IPR029055">
    <property type="entry name" value="Ntn_hydrolases_N"/>
</dbReference>
<reference evidence="4 7" key="2">
    <citation type="submission" date="2020-08" db="EMBL/GenBank/DDBJ databases">
        <title>Sequencing the genomes of 1000 actinobacteria strains.</title>
        <authorList>
            <person name="Klenk H.-P."/>
        </authorList>
    </citation>
    <scope>NUCLEOTIDE SEQUENCE [LARGE SCALE GENOMIC DNA]</scope>
    <source>
        <strain evidence="4 7">DSM 15626</strain>
    </source>
</reference>
<proteinExistence type="inferred from homology"/>
<keyword evidence="6" id="KW-1185">Reference proteome</keyword>
<dbReference type="AlphaFoldDB" id="A0A7Y4P2X5"/>
<dbReference type="HAMAP" id="MF_02036">
    <property type="entry name" value="EgtC"/>
    <property type="match status" value="1"/>
</dbReference>
<evidence type="ECO:0000313" key="6">
    <source>
        <dbReference type="Proteomes" id="UP000534306"/>
    </source>
</evidence>
<protein>
    <recommendedName>
        <fullName evidence="2">Gamma-glutamyl-hercynylcysteine sulfoxide hydrolase</fullName>
        <ecNumber evidence="2">3.5.1.118</ecNumber>
    </recommendedName>
    <alternativeName>
        <fullName evidence="2">Gamma-glutamyl hercynylcysteine S-oxide hydrolase</fullName>
    </alternativeName>
</protein>
<keyword evidence="1 2" id="KW-0315">Glutamine amidotransferase</keyword>
<comment type="pathway">
    <text evidence="2">Amino-acid biosynthesis; ergothioneine biosynthesis.</text>
</comment>
<dbReference type="SUPFAM" id="SSF56235">
    <property type="entry name" value="N-terminal nucleophile aminohydrolases (Ntn hydrolases)"/>
    <property type="match status" value="1"/>
</dbReference>
<keyword evidence="4" id="KW-0808">Transferase</keyword>
<reference evidence="5 6" key="1">
    <citation type="submission" date="2020-05" db="EMBL/GenBank/DDBJ databases">
        <title>Genome sequence of Kribbella sandramycini ATCC 39419.</title>
        <authorList>
            <person name="Maclea K.S."/>
            <person name="Fair J.L."/>
        </authorList>
    </citation>
    <scope>NUCLEOTIDE SEQUENCE [LARGE SCALE GENOMIC DNA]</scope>
    <source>
        <strain evidence="5 6">ATCC 39419</strain>
    </source>
</reference>
<dbReference type="Pfam" id="PF13230">
    <property type="entry name" value="GATase_4"/>
    <property type="match status" value="1"/>
</dbReference>
<comment type="function">
    <text evidence="2">Catalyzes the hydrolysis of the gamma-glutamyl amide bond of hercynyl-gamma-L-glutamyl-L-cysteine sulfoxide to produce hercynylcysteine sulfoxide, a step in the biosynthesis pathway of ergothioneine.</text>
</comment>
<dbReference type="GO" id="GO:0052699">
    <property type="term" value="P:ergothioneine biosynthetic process"/>
    <property type="evidence" value="ECO:0007669"/>
    <property type="project" value="UniProtKB-UniRule"/>
</dbReference>
<dbReference type="Proteomes" id="UP000553957">
    <property type="component" value="Unassembled WGS sequence"/>
</dbReference>
<dbReference type="EMBL" id="JABJRC010000006">
    <property type="protein sequence ID" value="NOL43549.1"/>
    <property type="molecule type" value="Genomic_DNA"/>
</dbReference>
<dbReference type="CDD" id="cd01908">
    <property type="entry name" value="YafJ"/>
    <property type="match status" value="1"/>
</dbReference>
<dbReference type="Gene3D" id="3.60.20.10">
    <property type="entry name" value="Glutamine Phosphoribosylpyrophosphate, subunit 1, domain 1"/>
    <property type="match status" value="1"/>
</dbReference>
<evidence type="ECO:0000256" key="2">
    <source>
        <dbReference type="HAMAP-Rule" id="MF_02036"/>
    </source>
</evidence>
<dbReference type="InterPro" id="IPR052373">
    <property type="entry name" value="Gamma-glu_amide_hydrolase"/>
</dbReference>
<dbReference type="UniPathway" id="UPA01014"/>
<dbReference type="Proteomes" id="UP000534306">
    <property type="component" value="Unassembled WGS sequence"/>
</dbReference>
<comment type="caution">
    <text evidence="5">The sequence shown here is derived from an EMBL/GenBank/DDBJ whole genome shotgun (WGS) entry which is preliminary data.</text>
</comment>
<organism evidence="5 6">
    <name type="scientific">Kribbella sandramycini</name>
    <dbReference type="NCBI Taxonomy" id="60450"/>
    <lineage>
        <taxon>Bacteria</taxon>
        <taxon>Bacillati</taxon>
        <taxon>Actinomycetota</taxon>
        <taxon>Actinomycetes</taxon>
        <taxon>Propionibacteriales</taxon>
        <taxon>Kribbellaceae</taxon>
        <taxon>Kribbella</taxon>
    </lineage>
</organism>
<dbReference type="PANTHER" id="PTHR43187:SF2">
    <property type="entry name" value="GAMMA-GLUTAMYL-HERCYNYLCYSTEINE SULFOXIDE HYDROLASE"/>
    <property type="match status" value="1"/>
</dbReference>
<dbReference type="NCBIfam" id="TIGR03442">
    <property type="entry name" value="ergothioneine biosynthesis protein EgtC"/>
    <property type="match status" value="1"/>
</dbReference>
<dbReference type="InterPro" id="IPR017808">
    <property type="entry name" value="EgtC"/>
</dbReference>
<dbReference type="PROSITE" id="PS51278">
    <property type="entry name" value="GATASE_TYPE_2"/>
    <property type="match status" value="1"/>
</dbReference>
<accession>A0A7Y4P2X5</accession>
<evidence type="ECO:0000313" key="4">
    <source>
        <dbReference type="EMBL" id="MBB6571042.1"/>
    </source>
</evidence>
<feature type="domain" description="Glutamine amidotransferase type-2" evidence="3">
    <location>
        <begin position="2"/>
        <end position="242"/>
    </location>
</feature>
<evidence type="ECO:0000259" key="3">
    <source>
        <dbReference type="PROSITE" id="PS51278"/>
    </source>
</evidence>
<keyword evidence="2 4" id="KW-0378">Hydrolase</keyword>
<evidence type="ECO:0000313" key="7">
    <source>
        <dbReference type="Proteomes" id="UP000553957"/>
    </source>
</evidence>
<dbReference type="InterPro" id="IPR026869">
    <property type="entry name" value="EgtC-like"/>
</dbReference>
<sequence length="242" mass="25736">MCRHLAYLGPPVALAELVLDPEHSLYQQSWAPTDMRGGGSVNADGFGLAWYADGQLVRYRRNVPIWTDDNLPGLARSISSGAVLAAVRNGTDDMPHDESAVAPFVSGSWCFSHNGKIPGWPGSVLKLAEGLPVAELLGAGVDSAFLFALIRARMGEPVAAVESAVREVAEAAPGARLNVLLTDGEQLVATAWTHSLWVRRTDDSTTVSSEPFGAGHWVEVPDHSLLVATATTVRITSMEGPQ</sequence>
<dbReference type="GO" id="GO:0016740">
    <property type="term" value="F:transferase activity"/>
    <property type="evidence" value="ECO:0007669"/>
    <property type="project" value="UniProtKB-KW"/>
</dbReference>
<dbReference type="PANTHER" id="PTHR43187">
    <property type="entry name" value="GLUTAMINE AMIDOTRANSFERASE DUG3-RELATED"/>
    <property type="match status" value="1"/>
</dbReference>